<evidence type="ECO:0000313" key="10">
    <source>
        <dbReference type="EMBL" id="KAK7492503.1"/>
    </source>
</evidence>
<sequence length="445" mass="48537">MSVNYAAGLSPYEHKGRCGMPETFDAAEVVETKVKQLADLMRQSAFTVFHTGAGVSTSAGIPDFRGPRGVWTLEQKGETPKIDITFETARPTRTHMALVALHRAGLVQYVVSQNVDGLHLRSGFPRDRLSELHGNMFVEQCNKCHTQYIRSRCVPTMGERLTGNPCTQAKSRGVCRGQLCDTILDWEADLPRRADLSVCLGTSLQIVPSGNIPLLTKKNGGKLVIVNLQATKHDKKCNLKICTYVDGVMEKLCQHLGVEIPDFTRPIVNLRSLIVPAARERWKEYPGTVCVDAELLPTKKELAAMHNTDRSRNSQKTHAEPLKTDSGAGSKRSVSVKAEVDLKPVNTDGNLQSPINAQTESDSLVCANSHCQENNSASATVDENQARTSDLEGSLVGKTTSSAVTSCSDVSSRCANDNKHDGNHGFDSEPRAKVIKLDTVSLSER</sequence>
<dbReference type="EC" id="2.3.1.286" evidence="1"/>
<feature type="region of interest" description="Disordered" evidence="8">
    <location>
        <begin position="374"/>
        <end position="399"/>
    </location>
</feature>
<dbReference type="PANTHER" id="PTHR11085">
    <property type="entry name" value="NAD-DEPENDENT PROTEIN DEACYLASE SIRTUIN-5, MITOCHONDRIAL-RELATED"/>
    <property type="match status" value="1"/>
</dbReference>
<feature type="compositionally biased region" description="Basic and acidic residues" evidence="8">
    <location>
        <begin position="306"/>
        <end position="323"/>
    </location>
</feature>
<dbReference type="GO" id="GO:0017136">
    <property type="term" value="F:histone deacetylase activity, NAD-dependent"/>
    <property type="evidence" value="ECO:0007669"/>
    <property type="project" value="UniProtKB-ARBA"/>
</dbReference>
<feature type="binding site" evidence="7">
    <location>
        <position position="175"/>
    </location>
    <ligand>
        <name>Zn(2+)</name>
        <dbReference type="ChEBI" id="CHEBI:29105"/>
    </ligand>
</feature>
<dbReference type="Gene3D" id="3.40.50.1220">
    <property type="entry name" value="TPP-binding domain"/>
    <property type="match status" value="1"/>
</dbReference>
<evidence type="ECO:0000256" key="3">
    <source>
        <dbReference type="ARBA" id="ARBA00022723"/>
    </source>
</evidence>
<dbReference type="FunFam" id="3.40.50.1220:FF:000038">
    <property type="entry name" value="NAD-dependent protein deacetylase sirtuin-6 isoform X2"/>
    <property type="match status" value="1"/>
</dbReference>
<gene>
    <name evidence="10" type="ORF">BaRGS_00016169</name>
</gene>
<keyword evidence="11" id="KW-1185">Reference proteome</keyword>
<dbReference type="Pfam" id="PF02146">
    <property type="entry name" value="SIR2"/>
    <property type="match status" value="1"/>
</dbReference>
<feature type="region of interest" description="Disordered" evidence="8">
    <location>
        <begin position="306"/>
        <end position="335"/>
    </location>
</feature>
<dbReference type="GO" id="GO:0141050">
    <property type="term" value="F:histone H3K deacetylase activity"/>
    <property type="evidence" value="ECO:0007669"/>
    <property type="project" value="UniProtKB-ARBA"/>
</dbReference>
<feature type="compositionally biased region" description="Polar residues" evidence="8">
    <location>
        <begin position="374"/>
        <end position="388"/>
    </location>
</feature>
<evidence type="ECO:0000256" key="4">
    <source>
        <dbReference type="ARBA" id="ARBA00022833"/>
    </source>
</evidence>
<dbReference type="PROSITE" id="PS50305">
    <property type="entry name" value="SIRTUIN"/>
    <property type="match status" value="1"/>
</dbReference>
<dbReference type="GO" id="GO:0046872">
    <property type="term" value="F:metal ion binding"/>
    <property type="evidence" value="ECO:0007669"/>
    <property type="project" value="UniProtKB-KW"/>
</dbReference>
<dbReference type="InterPro" id="IPR003000">
    <property type="entry name" value="Sirtuin"/>
</dbReference>
<protein>
    <recommendedName>
        <fullName evidence="1">protein acetyllysine N-acetyltransferase</fullName>
        <ecNumber evidence="1">2.3.1.286</ecNumber>
    </recommendedName>
</protein>
<evidence type="ECO:0000256" key="7">
    <source>
        <dbReference type="PROSITE-ProRule" id="PRU00236"/>
    </source>
</evidence>
<dbReference type="PANTHER" id="PTHR11085:SF12">
    <property type="entry name" value="NAD-DEPENDENT PROTEIN DEACYLASE SIRTUIN-6"/>
    <property type="match status" value="1"/>
</dbReference>
<dbReference type="SUPFAM" id="SSF52467">
    <property type="entry name" value="DHS-like NAD/FAD-binding domain"/>
    <property type="match status" value="1"/>
</dbReference>
<dbReference type="EMBL" id="JACVVK020000102">
    <property type="protein sequence ID" value="KAK7492503.1"/>
    <property type="molecule type" value="Genomic_DNA"/>
</dbReference>
<dbReference type="FunFam" id="2.20.28.200:FF:000001">
    <property type="entry name" value="NAD-dependent protein deacetylase sirtuin-6"/>
    <property type="match status" value="1"/>
</dbReference>
<keyword evidence="4 7" id="KW-0862">Zinc</keyword>
<evidence type="ECO:0000256" key="2">
    <source>
        <dbReference type="ARBA" id="ARBA00022679"/>
    </source>
</evidence>
<feature type="binding site" evidence="7">
    <location>
        <position position="166"/>
    </location>
    <ligand>
        <name>Zn(2+)</name>
        <dbReference type="ChEBI" id="CHEBI:29105"/>
    </ligand>
</feature>
<organism evidence="10 11">
    <name type="scientific">Batillaria attramentaria</name>
    <dbReference type="NCBI Taxonomy" id="370345"/>
    <lineage>
        <taxon>Eukaryota</taxon>
        <taxon>Metazoa</taxon>
        <taxon>Spiralia</taxon>
        <taxon>Lophotrochozoa</taxon>
        <taxon>Mollusca</taxon>
        <taxon>Gastropoda</taxon>
        <taxon>Caenogastropoda</taxon>
        <taxon>Sorbeoconcha</taxon>
        <taxon>Cerithioidea</taxon>
        <taxon>Batillariidae</taxon>
        <taxon>Batillaria</taxon>
    </lineage>
</organism>
<comment type="similarity">
    <text evidence="6">Belongs to the sirtuin family. Class IV subfamily.</text>
</comment>
<proteinExistence type="inferred from homology"/>
<keyword evidence="5" id="KW-0520">NAD</keyword>
<name>A0ABD0KZ44_9CAEN</name>
<accession>A0ABD0KZ44</accession>
<evidence type="ECO:0000256" key="1">
    <source>
        <dbReference type="ARBA" id="ARBA00012928"/>
    </source>
</evidence>
<dbReference type="AlphaFoldDB" id="A0ABD0KZ44"/>
<evidence type="ECO:0000256" key="5">
    <source>
        <dbReference type="ARBA" id="ARBA00023027"/>
    </source>
</evidence>
<evidence type="ECO:0000259" key="9">
    <source>
        <dbReference type="PROSITE" id="PS50305"/>
    </source>
</evidence>
<dbReference type="Proteomes" id="UP001519460">
    <property type="component" value="Unassembled WGS sequence"/>
</dbReference>
<feature type="binding site" evidence="7">
    <location>
        <position position="144"/>
    </location>
    <ligand>
        <name>Zn(2+)</name>
        <dbReference type="ChEBI" id="CHEBI:29105"/>
    </ligand>
</feature>
<feature type="binding site" evidence="7">
    <location>
        <position position="141"/>
    </location>
    <ligand>
        <name>Zn(2+)</name>
        <dbReference type="ChEBI" id="CHEBI:29105"/>
    </ligand>
</feature>
<dbReference type="InterPro" id="IPR026590">
    <property type="entry name" value="Ssirtuin_cat_dom"/>
</dbReference>
<feature type="domain" description="Deacetylase sirtuin-type" evidence="9">
    <location>
        <begin position="27"/>
        <end position="259"/>
    </location>
</feature>
<dbReference type="InterPro" id="IPR029035">
    <property type="entry name" value="DHS-like_NAD/FAD-binding_dom"/>
</dbReference>
<keyword evidence="2" id="KW-0808">Transferase</keyword>
<dbReference type="Gene3D" id="2.20.28.200">
    <property type="match status" value="1"/>
</dbReference>
<feature type="active site" description="Proton acceptor" evidence="7">
    <location>
        <position position="133"/>
    </location>
</feature>
<evidence type="ECO:0000313" key="11">
    <source>
        <dbReference type="Proteomes" id="UP001519460"/>
    </source>
</evidence>
<dbReference type="InterPro" id="IPR050134">
    <property type="entry name" value="NAD-dep_sirtuin_deacylases"/>
</dbReference>
<evidence type="ECO:0000256" key="8">
    <source>
        <dbReference type="SAM" id="MobiDB-lite"/>
    </source>
</evidence>
<evidence type="ECO:0000256" key="6">
    <source>
        <dbReference type="ARBA" id="ARBA00038170"/>
    </source>
</evidence>
<reference evidence="10 11" key="1">
    <citation type="journal article" date="2023" name="Sci. Data">
        <title>Genome assembly of the Korean intertidal mud-creeper Batillaria attramentaria.</title>
        <authorList>
            <person name="Patra A.K."/>
            <person name="Ho P.T."/>
            <person name="Jun S."/>
            <person name="Lee S.J."/>
            <person name="Kim Y."/>
            <person name="Won Y.J."/>
        </authorList>
    </citation>
    <scope>NUCLEOTIDE SEQUENCE [LARGE SCALE GENOMIC DNA]</scope>
    <source>
        <strain evidence="10">Wonlab-2016</strain>
    </source>
</reference>
<comment type="caution">
    <text evidence="10">The sequence shown here is derived from an EMBL/GenBank/DDBJ whole genome shotgun (WGS) entry which is preliminary data.</text>
</comment>
<keyword evidence="3 7" id="KW-0479">Metal-binding</keyword>